<sequence length="127" mass="14793">MVGFPKEVGGEKESWLGGTGKGRVKIYTRGGREEFAWKGKWLKRGWQRDLLAKGESYVKGRDLRREGARDEEKMEGRNLWRKGCIGGTCRIMAPRKDKGKQVFMSHKETHSEKNLSIMKKEWRNFMT</sequence>
<reference evidence="1 2" key="1">
    <citation type="submission" date="2024-11" db="EMBL/GenBank/DDBJ databases">
        <title>A near-complete genome assembly of Cinchona calisaya.</title>
        <authorList>
            <person name="Lian D.C."/>
            <person name="Zhao X.W."/>
            <person name="Wei L."/>
        </authorList>
    </citation>
    <scope>NUCLEOTIDE SEQUENCE [LARGE SCALE GENOMIC DNA]</scope>
    <source>
        <tissue evidence="1">Nenye</tissue>
    </source>
</reference>
<proteinExistence type="predicted"/>
<dbReference type="AlphaFoldDB" id="A0ABD2ZCZ6"/>
<accession>A0ABD2ZCZ6</accession>
<keyword evidence="2" id="KW-1185">Reference proteome</keyword>
<protein>
    <submittedName>
        <fullName evidence="1">Uncharacterized protein</fullName>
    </submittedName>
</protein>
<evidence type="ECO:0000313" key="2">
    <source>
        <dbReference type="Proteomes" id="UP001630127"/>
    </source>
</evidence>
<evidence type="ECO:0000313" key="1">
    <source>
        <dbReference type="EMBL" id="KAL3516834.1"/>
    </source>
</evidence>
<organism evidence="1 2">
    <name type="scientific">Cinchona calisaya</name>
    <dbReference type="NCBI Taxonomy" id="153742"/>
    <lineage>
        <taxon>Eukaryota</taxon>
        <taxon>Viridiplantae</taxon>
        <taxon>Streptophyta</taxon>
        <taxon>Embryophyta</taxon>
        <taxon>Tracheophyta</taxon>
        <taxon>Spermatophyta</taxon>
        <taxon>Magnoliopsida</taxon>
        <taxon>eudicotyledons</taxon>
        <taxon>Gunneridae</taxon>
        <taxon>Pentapetalae</taxon>
        <taxon>asterids</taxon>
        <taxon>lamiids</taxon>
        <taxon>Gentianales</taxon>
        <taxon>Rubiaceae</taxon>
        <taxon>Cinchonoideae</taxon>
        <taxon>Cinchoneae</taxon>
        <taxon>Cinchona</taxon>
    </lineage>
</organism>
<dbReference type="EMBL" id="JBJUIK010000010">
    <property type="protein sequence ID" value="KAL3516834.1"/>
    <property type="molecule type" value="Genomic_DNA"/>
</dbReference>
<gene>
    <name evidence="1" type="ORF">ACH5RR_023736</name>
</gene>
<dbReference type="Proteomes" id="UP001630127">
    <property type="component" value="Unassembled WGS sequence"/>
</dbReference>
<name>A0ABD2ZCZ6_9GENT</name>
<comment type="caution">
    <text evidence="1">The sequence shown here is derived from an EMBL/GenBank/DDBJ whole genome shotgun (WGS) entry which is preliminary data.</text>
</comment>